<organism evidence="1 2">
    <name type="scientific">Ambrosia artemisiifolia</name>
    <name type="common">Common ragweed</name>
    <dbReference type="NCBI Taxonomy" id="4212"/>
    <lineage>
        <taxon>Eukaryota</taxon>
        <taxon>Viridiplantae</taxon>
        <taxon>Streptophyta</taxon>
        <taxon>Embryophyta</taxon>
        <taxon>Tracheophyta</taxon>
        <taxon>Spermatophyta</taxon>
        <taxon>Magnoliopsida</taxon>
        <taxon>eudicotyledons</taxon>
        <taxon>Gunneridae</taxon>
        <taxon>Pentapetalae</taxon>
        <taxon>asterids</taxon>
        <taxon>campanulids</taxon>
        <taxon>Asterales</taxon>
        <taxon>Asteraceae</taxon>
        <taxon>Asteroideae</taxon>
        <taxon>Heliantheae alliance</taxon>
        <taxon>Heliantheae</taxon>
        <taxon>Ambrosia</taxon>
    </lineage>
</organism>
<sequence>MLDKEYNLESWMIILVLCLQADHEPKIGRATGRLTWIGSFVDLITNGFDWSCGGATQLEVRGYGGDVIGQGRQRQWSGLPTKVPIKGSQGTMVTRVRVPVGLRWSQWWFVSCGGYKEDGWKHCHYGEVVVVVITVSKVVDGDNRFHLEDGSMGASS</sequence>
<dbReference type="AlphaFoldDB" id="A0AAD5C1G3"/>
<gene>
    <name evidence="1" type="ORF">M8C21_021315</name>
</gene>
<dbReference type="EMBL" id="JAMZMK010010027">
    <property type="protein sequence ID" value="KAI7733322.1"/>
    <property type="molecule type" value="Genomic_DNA"/>
</dbReference>
<protein>
    <submittedName>
        <fullName evidence="1">Uncharacterized protein</fullName>
    </submittedName>
</protein>
<evidence type="ECO:0000313" key="1">
    <source>
        <dbReference type="EMBL" id="KAI7733322.1"/>
    </source>
</evidence>
<keyword evidence="2" id="KW-1185">Reference proteome</keyword>
<dbReference type="Proteomes" id="UP001206925">
    <property type="component" value="Unassembled WGS sequence"/>
</dbReference>
<comment type="caution">
    <text evidence="1">The sequence shown here is derived from an EMBL/GenBank/DDBJ whole genome shotgun (WGS) entry which is preliminary data.</text>
</comment>
<accession>A0AAD5C1G3</accession>
<name>A0AAD5C1G3_AMBAR</name>
<reference evidence="1" key="1">
    <citation type="submission" date="2022-06" db="EMBL/GenBank/DDBJ databases">
        <title>Uncovering the hologenomic basis of an extraordinary plant invasion.</title>
        <authorList>
            <person name="Bieker V.C."/>
            <person name="Martin M.D."/>
            <person name="Gilbert T."/>
            <person name="Hodgins K."/>
            <person name="Battlay P."/>
            <person name="Petersen B."/>
            <person name="Wilson J."/>
        </authorList>
    </citation>
    <scope>NUCLEOTIDE SEQUENCE</scope>
    <source>
        <strain evidence="1">AA19_3_7</strain>
        <tissue evidence="1">Leaf</tissue>
    </source>
</reference>
<evidence type="ECO:0000313" key="2">
    <source>
        <dbReference type="Proteomes" id="UP001206925"/>
    </source>
</evidence>
<proteinExistence type="predicted"/>